<proteinExistence type="predicted"/>
<evidence type="ECO:0000313" key="3">
    <source>
        <dbReference type="EMBL" id="MEX0407316.1"/>
    </source>
</evidence>
<dbReference type="RefSeq" id="WP_367955200.1">
    <property type="nucleotide sequence ID" value="NZ_JBDPGJ010000004.1"/>
</dbReference>
<evidence type="ECO:0000313" key="4">
    <source>
        <dbReference type="Proteomes" id="UP001556692"/>
    </source>
</evidence>
<sequence length="197" mass="21084">MKRTHFLISSLVAAGFLTPRAEAVPGAGVEPHRDKKPSLFERFRLHHLYSLAGHRSHSSHRSHGSHRSSSGGGYSTPRANPPVRTAPPVPLYKAPSIVAPDVPDTSRNRNSTPPSSVLPSPPAAATKTLPGNSEKFRKIVEEVQFALFAFGYYTGAIDGILGPESKAALSKMQADYGLKVTGTITPEVLDALKIVAQ</sequence>
<dbReference type="InterPro" id="IPR023928">
    <property type="entry name" value="HxsA-like"/>
</dbReference>
<name>A0ABV3SLE0_9HYPH</name>
<feature type="region of interest" description="Disordered" evidence="1">
    <location>
        <begin position="54"/>
        <end position="129"/>
    </location>
</feature>
<dbReference type="Pfam" id="PF01471">
    <property type="entry name" value="PG_binding_1"/>
    <property type="match status" value="1"/>
</dbReference>
<dbReference type="SUPFAM" id="SSF47090">
    <property type="entry name" value="PGBD-like"/>
    <property type="match status" value="1"/>
</dbReference>
<accession>A0ABV3SLE0</accession>
<protein>
    <submittedName>
        <fullName evidence="3">His-Xaa-Ser repeat protein HxsA</fullName>
    </submittedName>
</protein>
<evidence type="ECO:0000256" key="1">
    <source>
        <dbReference type="SAM" id="MobiDB-lite"/>
    </source>
</evidence>
<feature type="domain" description="Peptidoglycan binding-like" evidence="2">
    <location>
        <begin position="140"/>
        <end position="192"/>
    </location>
</feature>
<dbReference type="InterPro" id="IPR002477">
    <property type="entry name" value="Peptidoglycan-bd-like"/>
</dbReference>
<dbReference type="Proteomes" id="UP001556692">
    <property type="component" value="Unassembled WGS sequence"/>
</dbReference>
<evidence type="ECO:0000259" key="2">
    <source>
        <dbReference type="Pfam" id="PF01471"/>
    </source>
</evidence>
<dbReference type="EMBL" id="JBDPGJ010000004">
    <property type="protein sequence ID" value="MEX0407316.1"/>
    <property type="molecule type" value="Genomic_DNA"/>
</dbReference>
<dbReference type="Gene3D" id="1.10.101.10">
    <property type="entry name" value="PGBD-like superfamily/PGBD"/>
    <property type="match status" value="1"/>
</dbReference>
<organism evidence="3 4">
    <name type="scientific">Aquibium pacificus</name>
    <dbReference type="NCBI Taxonomy" id="3153579"/>
    <lineage>
        <taxon>Bacteria</taxon>
        <taxon>Pseudomonadati</taxon>
        <taxon>Pseudomonadota</taxon>
        <taxon>Alphaproteobacteria</taxon>
        <taxon>Hyphomicrobiales</taxon>
        <taxon>Phyllobacteriaceae</taxon>
        <taxon>Aquibium</taxon>
    </lineage>
</organism>
<gene>
    <name evidence="3" type="primary">hxsA</name>
    <name evidence="3" type="ORF">ABGN05_16785</name>
</gene>
<dbReference type="InterPro" id="IPR036366">
    <property type="entry name" value="PGBDSf"/>
</dbReference>
<dbReference type="NCBIfam" id="TIGR03979">
    <property type="entry name" value="His_Ser_Rich"/>
    <property type="match status" value="1"/>
</dbReference>
<dbReference type="InterPro" id="IPR036365">
    <property type="entry name" value="PGBD-like_sf"/>
</dbReference>
<comment type="caution">
    <text evidence="3">The sequence shown here is derived from an EMBL/GenBank/DDBJ whole genome shotgun (WGS) entry which is preliminary data.</text>
</comment>
<reference evidence="3 4" key="1">
    <citation type="submission" date="2024-05" db="EMBL/GenBank/DDBJ databases">
        <authorList>
            <person name="Jiang F."/>
        </authorList>
    </citation>
    <scope>NUCLEOTIDE SEQUENCE [LARGE SCALE GENOMIC DNA]</scope>
    <source>
        <strain evidence="3 4">LZ166</strain>
    </source>
</reference>
<keyword evidence="4" id="KW-1185">Reference proteome</keyword>
<feature type="compositionally biased region" description="Basic residues" evidence="1">
    <location>
        <begin position="54"/>
        <end position="66"/>
    </location>
</feature>